<organism evidence="2 3">
    <name type="scientific">Cyanidiococcus yangmingshanensis</name>
    <dbReference type="NCBI Taxonomy" id="2690220"/>
    <lineage>
        <taxon>Eukaryota</taxon>
        <taxon>Rhodophyta</taxon>
        <taxon>Bangiophyceae</taxon>
        <taxon>Cyanidiales</taxon>
        <taxon>Cyanidiaceae</taxon>
        <taxon>Cyanidiococcus</taxon>
    </lineage>
</organism>
<keyword evidence="1" id="KW-0378">Hydrolase</keyword>
<protein>
    <recommendedName>
        <fullName evidence="4">Maf-like protein</fullName>
    </recommendedName>
</protein>
<accession>A0A7J7ICZ2</accession>
<dbReference type="AlphaFoldDB" id="A0A7J7ICZ2"/>
<evidence type="ECO:0000256" key="1">
    <source>
        <dbReference type="ARBA" id="ARBA00022801"/>
    </source>
</evidence>
<dbReference type="EMBL" id="VWRR01000019">
    <property type="protein sequence ID" value="KAF6000549.1"/>
    <property type="molecule type" value="Genomic_DNA"/>
</dbReference>
<dbReference type="SUPFAM" id="SSF52972">
    <property type="entry name" value="ITPase-like"/>
    <property type="match status" value="1"/>
</dbReference>
<dbReference type="InterPro" id="IPR029001">
    <property type="entry name" value="ITPase-like_fam"/>
</dbReference>
<gene>
    <name evidence="2" type="ORF">F1559_001656</name>
</gene>
<evidence type="ECO:0000313" key="2">
    <source>
        <dbReference type="EMBL" id="KAF6000549.1"/>
    </source>
</evidence>
<reference evidence="2 3" key="1">
    <citation type="journal article" date="2020" name="J. Phycol.">
        <title>Comparative genome analysis reveals Cyanidiococcus gen. nov., a new extremophilic red algal genus sister to Cyanidioschyzon (Cyanidioschyzonaceae, Rhodophyta).</title>
        <authorList>
            <person name="Liu S.-L."/>
            <person name="Chiang Y.-R."/>
            <person name="Yoon H.S."/>
            <person name="Fu H.-Y."/>
        </authorList>
    </citation>
    <scope>NUCLEOTIDE SEQUENCE [LARGE SCALE GENOMIC DNA]</scope>
    <source>
        <strain evidence="2 3">THAL066</strain>
    </source>
</reference>
<dbReference type="PANTHER" id="PTHR43213">
    <property type="entry name" value="BIFUNCTIONAL DTTP/UTP PYROPHOSPHATASE/METHYLTRANSFERASE PROTEIN-RELATED"/>
    <property type="match status" value="1"/>
</dbReference>
<proteinExistence type="predicted"/>
<name>A0A7J7ICZ2_9RHOD</name>
<dbReference type="Pfam" id="PF02545">
    <property type="entry name" value="Maf"/>
    <property type="match status" value="1"/>
</dbReference>
<dbReference type="PANTHER" id="PTHR43213:SF4">
    <property type="entry name" value="7-METHYL-GTP PYROPHOSPHATASE"/>
    <property type="match status" value="1"/>
</dbReference>
<dbReference type="Proteomes" id="UP000530660">
    <property type="component" value="Unassembled WGS sequence"/>
</dbReference>
<evidence type="ECO:0008006" key="4">
    <source>
        <dbReference type="Google" id="ProtNLM"/>
    </source>
</evidence>
<dbReference type="OrthoDB" id="10267058at2759"/>
<evidence type="ECO:0000313" key="3">
    <source>
        <dbReference type="Proteomes" id="UP000530660"/>
    </source>
</evidence>
<dbReference type="InterPro" id="IPR003697">
    <property type="entry name" value="Maf-like"/>
</dbReference>
<dbReference type="GO" id="GO:0047429">
    <property type="term" value="F:nucleoside triphosphate diphosphatase activity"/>
    <property type="evidence" value="ECO:0007669"/>
    <property type="project" value="InterPro"/>
</dbReference>
<comment type="caution">
    <text evidence="2">The sequence shown here is derived from an EMBL/GenBank/DDBJ whole genome shotgun (WGS) entry which is preliminary data.</text>
</comment>
<sequence length="115" mass="13014">MRSGAQPFSLILGSSSRTRQQLLKELGYEFVVMRPDIDEEAIRHPDAERLVRLLGHAKADALLAHLGDRSRLDEQRAEGKPLLLITGDQVVVHEGRILEKPQDATEARRFISSYR</sequence>
<keyword evidence="3" id="KW-1185">Reference proteome</keyword>
<dbReference type="Gene3D" id="3.90.950.10">
    <property type="match status" value="1"/>
</dbReference>